<dbReference type="GO" id="GO:0140664">
    <property type="term" value="F:ATP-dependent DNA damage sensor activity"/>
    <property type="evidence" value="ECO:0007669"/>
    <property type="project" value="InterPro"/>
</dbReference>
<dbReference type="PANTHER" id="PTHR45900">
    <property type="entry name" value="RECA"/>
    <property type="match status" value="1"/>
</dbReference>
<dbReference type="RefSeq" id="WP_151182882.1">
    <property type="nucleotide sequence ID" value="NZ_JABXOQ010000064.1"/>
</dbReference>
<evidence type="ECO:0000313" key="14">
    <source>
        <dbReference type="Proteomes" id="UP000480943"/>
    </source>
</evidence>
<dbReference type="GO" id="GO:0003697">
    <property type="term" value="F:single-stranded DNA binding"/>
    <property type="evidence" value="ECO:0007669"/>
    <property type="project" value="InterPro"/>
</dbReference>
<keyword evidence="5 10" id="KW-0067">ATP-binding</keyword>
<dbReference type="PRINTS" id="PR00142">
    <property type="entry name" value="RECA"/>
</dbReference>
<keyword evidence="3 10" id="KW-0547">Nucleotide-binding</keyword>
<dbReference type="GO" id="GO:0005829">
    <property type="term" value="C:cytosol"/>
    <property type="evidence" value="ECO:0007669"/>
    <property type="project" value="TreeGrafter"/>
</dbReference>
<evidence type="ECO:0000259" key="11">
    <source>
        <dbReference type="PROSITE" id="PS50162"/>
    </source>
</evidence>
<dbReference type="Pfam" id="PF00154">
    <property type="entry name" value="RecA_N"/>
    <property type="match status" value="1"/>
</dbReference>
<dbReference type="InterPro" id="IPR049428">
    <property type="entry name" value="RecA-like_N"/>
</dbReference>
<evidence type="ECO:0000256" key="2">
    <source>
        <dbReference type="ARBA" id="ARBA00015553"/>
    </source>
</evidence>
<feature type="domain" description="RecA family profile 2" evidence="12">
    <location>
        <begin position="163"/>
        <end position="248"/>
    </location>
</feature>
<evidence type="ECO:0000256" key="8">
    <source>
        <dbReference type="ARBA" id="ARBA00023204"/>
    </source>
</evidence>
<dbReference type="InterPro" id="IPR013765">
    <property type="entry name" value="DNA_recomb/repair_RecA"/>
</dbReference>
<dbReference type="InterPro" id="IPR020588">
    <property type="entry name" value="RecA_ATP-bd"/>
</dbReference>
<evidence type="ECO:0000256" key="9">
    <source>
        <dbReference type="ARBA" id="ARBA00023236"/>
    </source>
</evidence>
<proteinExistence type="inferred from homology"/>
<comment type="similarity">
    <text evidence="1 10">Belongs to the RecA family.</text>
</comment>
<dbReference type="PANTHER" id="PTHR45900:SF1">
    <property type="entry name" value="MITOCHONDRIAL DNA REPAIR PROTEIN RECA HOMOLOG-RELATED"/>
    <property type="match status" value="1"/>
</dbReference>
<evidence type="ECO:0000256" key="10">
    <source>
        <dbReference type="RuleBase" id="RU004527"/>
    </source>
</evidence>
<dbReference type="PROSITE" id="PS50162">
    <property type="entry name" value="RECA_2"/>
    <property type="match status" value="1"/>
</dbReference>
<evidence type="ECO:0000313" key="13">
    <source>
        <dbReference type="EMBL" id="KAB1179964.1"/>
    </source>
</evidence>
<dbReference type="GO" id="GO:0009432">
    <property type="term" value="P:SOS response"/>
    <property type="evidence" value="ECO:0007669"/>
    <property type="project" value="UniProtKB-KW"/>
</dbReference>
<gene>
    <name evidence="13" type="ORF">F6450_12325</name>
</gene>
<dbReference type="AlphaFoldDB" id="A0AAD3WXU0"/>
<dbReference type="SMART" id="SM00382">
    <property type="entry name" value="AAA"/>
    <property type="match status" value="1"/>
</dbReference>
<evidence type="ECO:0000256" key="4">
    <source>
        <dbReference type="ARBA" id="ARBA00022763"/>
    </source>
</evidence>
<dbReference type="GO" id="GO:0005524">
    <property type="term" value="F:ATP binding"/>
    <property type="evidence" value="ECO:0007669"/>
    <property type="project" value="UniProtKB-KW"/>
</dbReference>
<keyword evidence="9" id="KW-0742">SOS response</keyword>
<dbReference type="Gene3D" id="3.40.50.300">
    <property type="entry name" value="P-loop containing nucleotide triphosphate hydrolases"/>
    <property type="match status" value="1"/>
</dbReference>
<evidence type="ECO:0000256" key="1">
    <source>
        <dbReference type="ARBA" id="ARBA00009391"/>
    </source>
</evidence>
<keyword evidence="4 10" id="KW-0227">DNA damage</keyword>
<evidence type="ECO:0000256" key="3">
    <source>
        <dbReference type="ARBA" id="ARBA00022741"/>
    </source>
</evidence>
<evidence type="ECO:0000259" key="12">
    <source>
        <dbReference type="PROSITE" id="PS50163"/>
    </source>
</evidence>
<reference evidence="13 14" key="1">
    <citation type="submission" date="2019-09" db="EMBL/GenBank/DDBJ databases">
        <title>Photobacterium damselae subsp. damselae CDC-2227-81, a human clinical isolate.</title>
        <authorList>
            <person name="Osorio C.R."/>
        </authorList>
    </citation>
    <scope>NUCLEOTIDE SEQUENCE [LARGE SCALE GENOMIC DNA]</scope>
    <source>
        <strain evidence="13 14">CDC-2227-81</strain>
    </source>
</reference>
<dbReference type="GO" id="GO:0006310">
    <property type="term" value="P:DNA recombination"/>
    <property type="evidence" value="ECO:0007669"/>
    <property type="project" value="UniProtKB-KW"/>
</dbReference>
<dbReference type="InterPro" id="IPR020587">
    <property type="entry name" value="RecA_monomer-monomer_interface"/>
</dbReference>
<sequence>MTNTQSCIKIFGASTGCISLDIALGGKSSLEFSSMTEVSGENGVGKTTLALHSVVNCQRTGGVAAFIETEQAIDPTYMERVGINMTDVIFSQPKSMDEAFKIAFELVKSDTVNLIIFDSIASMLPQNEINNGLECKNAALEFSRELGKNLEQLQSLVKNSMCSIIFINQLRQNPNNSEWYSIGGKPIERYMNTRIRLKKGKLLLSKKDNETKIGHHVIATVTKNDYGLKGNIATFSIHHQKGINTILDAFNKAMEYGLIQETQQGFIVGYKPLQGEVIGRTKADVLNVLATYPDFRTELDIASLYEHLRRQKKLLK</sequence>
<name>A0AAD3WXU0_PHODD</name>
<feature type="domain" description="RecA family profile 1" evidence="11">
    <location>
        <begin position="9"/>
        <end position="170"/>
    </location>
</feature>
<organism evidence="13 14">
    <name type="scientific">Photobacterium damselae subsp. damselae</name>
    <name type="common">Listonella damsela</name>
    <dbReference type="NCBI Taxonomy" id="85581"/>
    <lineage>
        <taxon>Bacteria</taxon>
        <taxon>Pseudomonadati</taxon>
        <taxon>Pseudomonadota</taxon>
        <taxon>Gammaproteobacteria</taxon>
        <taxon>Vibrionales</taxon>
        <taxon>Vibrionaceae</taxon>
        <taxon>Photobacterium</taxon>
    </lineage>
</organism>
<dbReference type="Proteomes" id="UP000480943">
    <property type="component" value="Unassembled WGS sequence"/>
</dbReference>
<dbReference type="GO" id="GO:0006281">
    <property type="term" value="P:DNA repair"/>
    <property type="evidence" value="ECO:0007669"/>
    <property type="project" value="UniProtKB-KW"/>
</dbReference>
<dbReference type="EMBL" id="VZUQ01000068">
    <property type="protein sequence ID" value="KAB1179964.1"/>
    <property type="molecule type" value="Genomic_DNA"/>
</dbReference>
<protein>
    <recommendedName>
        <fullName evidence="2">Protein RecA</fullName>
    </recommendedName>
</protein>
<accession>A0AAD3WXU0</accession>
<evidence type="ECO:0000256" key="6">
    <source>
        <dbReference type="ARBA" id="ARBA00023125"/>
    </source>
</evidence>
<evidence type="ECO:0000256" key="5">
    <source>
        <dbReference type="ARBA" id="ARBA00022840"/>
    </source>
</evidence>
<keyword evidence="6 10" id="KW-0238">DNA-binding</keyword>
<dbReference type="SUPFAM" id="SSF52540">
    <property type="entry name" value="P-loop containing nucleoside triphosphate hydrolases"/>
    <property type="match status" value="1"/>
</dbReference>
<dbReference type="PROSITE" id="PS50163">
    <property type="entry name" value="RECA_3"/>
    <property type="match status" value="1"/>
</dbReference>
<keyword evidence="7 10" id="KW-0233">DNA recombination</keyword>
<evidence type="ECO:0000256" key="7">
    <source>
        <dbReference type="ARBA" id="ARBA00023172"/>
    </source>
</evidence>
<dbReference type="InterPro" id="IPR027417">
    <property type="entry name" value="P-loop_NTPase"/>
</dbReference>
<comment type="caution">
    <text evidence="13">The sequence shown here is derived from an EMBL/GenBank/DDBJ whole genome shotgun (WGS) entry which is preliminary data.</text>
</comment>
<keyword evidence="8" id="KW-0234">DNA repair</keyword>
<dbReference type="InterPro" id="IPR003593">
    <property type="entry name" value="AAA+_ATPase"/>
</dbReference>